<evidence type="ECO:0000256" key="3">
    <source>
        <dbReference type="ARBA" id="ARBA00022448"/>
    </source>
</evidence>
<evidence type="ECO:0000256" key="7">
    <source>
        <dbReference type="ARBA" id="ARBA00022723"/>
    </source>
</evidence>
<keyword evidence="10" id="KW-0408">Iron</keyword>
<dbReference type="Gene3D" id="3.90.10.10">
    <property type="entry name" value="Cytochrome C3"/>
    <property type="match status" value="1"/>
</dbReference>
<keyword evidence="4" id="KW-1003">Cell membrane</keyword>
<keyword evidence="5" id="KW-0349">Heme</keyword>
<reference evidence="14" key="1">
    <citation type="submission" date="2020-07" db="EMBL/GenBank/DDBJ databases">
        <title>Huge and variable diversity of episymbiotic CPR bacteria and DPANN archaea in groundwater ecosystems.</title>
        <authorList>
            <person name="He C.Y."/>
            <person name="Keren R."/>
            <person name="Whittaker M."/>
            <person name="Farag I.F."/>
            <person name="Doudna J."/>
            <person name="Cate J.H.D."/>
            <person name="Banfield J.F."/>
        </authorList>
    </citation>
    <scope>NUCLEOTIDE SEQUENCE</scope>
    <source>
        <strain evidence="14">NC_groundwater_580_Pr5_B-0.1um_64_19</strain>
    </source>
</reference>
<evidence type="ECO:0000256" key="2">
    <source>
        <dbReference type="ARBA" id="ARBA00007395"/>
    </source>
</evidence>
<evidence type="ECO:0000256" key="11">
    <source>
        <dbReference type="ARBA" id="ARBA00023136"/>
    </source>
</evidence>
<dbReference type="InterPro" id="IPR038266">
    <property type="entry name" value="NapC/NirT_cytc_sf"/>
</dbReference>
<feature type="transmembrane region" description="Helical" evidence="12">
    <location>
        <begin position="63"/>
        <end position="87"/>
    </location>
</feature>
<sequence length="514" mass="57566">MAEQEPEKTGEKDTPAGGRIPIPGLYRNWISWAGTAIALVVLANILFLLLLDLFGVKTNPYVGIIAYMILPAVMILGLLLIPIGMVIERWRRRKLLPGQYPPYPRIDLNSPRQRSAFVFFLTGGLFFLFLSALGSYRAYEYTETTQFCGQLCHVVMNPEFTAYQASPHARVPCVSCHVGPGAGWYVRSKLSGARQLYAAAFNKFPRPIPTPVHNLRPARETCEQCHWPERFYGGQLKVITHYANDEKNTPLQVRLLIKTGGGSPTTGIVAGIHWHMNIANEVTYVATDEQRQTIPWVRIKDRQGRVTEYTAKDAKLTPAQLAAADKRTMDCVDCHNRPSHVYVPPDRSVEEAMFAQHIDVTLPAIKQNAVEVLSQAYTSTPEALEKIATTLDRTYLTKYPEAYKQKQESLRQAITEVQRIFQTTIFPEMKVDWRTHPNNIGHMYFAGCFRCHDGNHVSPEGRVISKDCESCHTFVSEQAGGTPSSAISGVQFKHPVDIGDMKDVSCTDCHGGTQ</sequence>
<evidence type="ECO:0000256" key="1">
    <source>
        <dbReference type="ARBA" id="ARBA00004236"/>
    </source>
</evidence>
<dbReference type="PANTHER" id="PTHR30333:SF1">
    <property type="entry name" value="CYTOCHROME C-TYPE PROTEIN NAPC"/>
    <property type="match status" value="1"/>
</dbReference>
<dbReference type="Gene3D" id="1.10.3820.10">
    <property type="entry name" value="Di-heme elbow motif domain"/>
    <property type="match status" value="1"/>
</dbReference>
<keyword evidence="9 12" id="KW-1133">Transmembrane helix</keyword>
<evidence type="ECO:0000256" key="8">
    <source>
        <dbReference type="ARBA" id="ARBA00022982"/>
    </source>
</evidence>
<dbReference type="GO" id="GO:0046872">
    <property type="term" value="F:metal ion binding"/>
    <property type="evidence" value="ECO:0007669"/>
    <property type="project" value="UniProtKB-KW"/>
</dbReference>
<dbReference type="GO" id="GO:0009061">
    <property type="term" value="P:anaerobic respiration"/>
    <property type="evidence" value="ECO:0007669"/>
    <property type="project" value="TreeGrafter"/>
</dbReference>
<evidence type="ECO:0000313" key="14">
    <source>
        <dbReference type="EMBL" id="MBI2677692.1"/>
    </source>
</evidence>
<evidence type="ECO:0000256" key="9">
    <source>
        <dbReference type="ARBA" id="ARBA00022989"/>
    </source>
</evidence>
<proteinExistence type="inferred from homology"/>
<feature type="transmembrane region" description="Helical" evidence="12">
    <location>
        <begin position="29"/>
        <end position="51"/>
    </location>
</feature>
<dbReference type="InterPro" id="IPR005126">
    <property type="entry name" value="NapC/NirT_cyt_c_N"/>
</dbReference>
<comment type="caution">
    <text evidence="14">The sequence shown here is derived from an EMBL/GenBank/DDBJ whole genome shotgun (WGS) entry which is preliminary data.</text>
</comment>
<dbReference type="AlphaFoldDB" id="A0A932A778"/>
<dbReference type="EMBL" id="JACPNR010000004">
    <property type="protein sequence ID" value="MBI2677692.1"/>
    <property type="molecule type" value="Genomic_DNA"/>
</dbReference>
<evidence type="ECO:0000256" key="6">
    <source>
        <dbReference type="ARBA" id="ARBA00022692"/>
    </source>
</evidence>
<keyword evidence="6 12" id="KW-0812">Transmembrane</keyword>
<gene>
    <name evidence="14" type="ORF">HYX28_02810</name>
</gene>
<keyword evidence="8" id="KW-0249">Electron transport</keyword>
<organism evidence="14 15">
    <name type="scientific">Candidatus Korobacter versatilis</name>
    <dbReference type="NCBI Taxonomy" id="658062"/>
    <lineage>
        <taxon>Bacteria</taxon>
        <taxon>Pseudomonadati</taxon>
        <taxon>Acidobacteriota</taxon>
        <taxon>Terriglobia</taxon>
        <taxon>Terriglobales</taxon>
        <taxon>Candidatus Korobacteraceae</taxon>
        <taxon>Candidatus Korobacter</taxon>
    </lineage>
</organism>
<feature type="transmembrane region" description="Helical" evidence="12">
    <location>
        <begin position="115"/>
        <end position="136"/>
    </location>
</feature>
<dbReference type="Pfam" id="PF03264">
    <property type="entry name" value="Cytochrom_NNT"/>
    <property type="match status" value="1"/>
</dbReference>
<dbReference type="InterPro" id="IPR036280">
    <property type="entry name" value="Multihaem_cyt_sf"/>
</dbReference>
<evidence type="ECO:0000256" key="12">
    <source>
        <dbReference type="SAM" id="Phobius"/>
    </source>
</evidence>
<evidence type="ECO:0000256" key="4">
    <source>
        <dbReference type="ARBA" id="ARBA00022475"/>
    </source>
</evidence>
<dbReference type="Proteomes" id="UP000779809">
    <property type="component" value="Unassembled WGS sequence"/>
</dbReference>
<accession>A0A932A778</accession>
<dbReference type="InterPro" id="IPR051174">
    <property type="entry name" value="Cytochrome_c-type_ET"/>
</dbReference>
<protein>
    <submittedName>
        <fullName evidence="14">NapC/NirT family cytochrome c</fullName>
    </submittedName>
</protein>
<dbReference type="PANTHER" id="PTHR30333">
    <property type="entry name" value="CYTOCHROME C-TYPE PROTEIN"/>
    <property type="match status" value="1"/>
</dbReference>
<dbReference type="GO" id="GO:0005886">
    <property type="term" value="C:plasma membrane"/>
    <property type="evidence" value="ECO:0007669"/>
    <property type="project" value="UniProtKB-SubCell"/>
</dbReference>
<keyword evidence="7" id="KW-0479">Metal-binding</keyword>
<dbReference type="GO" id="GO:0009055">
    <property type="term" value="F:electron transfer activity"/>
    <property type="evidence" value="ECO:0007669"/>
    <property type="project" value="TreeGrafter"/>
</dbReference>
<keyword evidence="11 12" id="KW-0472">Membrane</keyword>
<keyword evidence="3" id="KW-0813">Transport</keyword>
<dbReference type="SUPFAM" id="SSF48695">
    <property type="entry name" value="Multiheme cytochromes"/>
    <property type="match status" value="1"/>
</dbReference>
<evidence type="ECO:0000256" key="5">
    <source>
        <dbReference type="ARBA" id="ARBA00022617"/>
    </source>
</evidence>
<name>A0A932A778_9BACT</name>
<comment type="subcellular location">
    <subcellularLocation>
        <location evidence="1">Cell membrane</location>
    </subcellularLocation>
</comment>
<evidence type="ECO:0000256" key="10">
    <source>
        <dbReference type="ARBA" id="ARBA00023004"/>
    </source>
</evidence>
<evidence type="ECO:0000259" key="13">
    <source>
        <dbReference type="Pfam" id="PF03264"/>
    </source>
</evidence>
<comment type="similarity">
    <text evidence="2">Belongs to the NapC/NirT/NrfH family.</text>
</comment>
<feature type="domain" description="NapC/NirT cytochrome c N-terminal" evidence="13">
    <location>
        <begin position="113"/>
        <end position="204"/>
    </location>
</feature>
<evidence type="ECO:0000313" key="15">
    <source>
        <dbReference type="Proteomes" id="UP000779809"/>
    </source>
</evidence>